<sequence>MPDDSVLLIYKSAKDQLGRLHLGALRADHYTGPYYRVSEEPILEFDNGGHIEDPFIWREDGRFRMLIKDMTGSISGCERGGIEGESEDGITWQLTRRGYNREIQWSDGSKTLQNFVERPSLILDTQGKPSHFCAATAIGSDLVQGITESWNMVIPLG</sequence>
<protein>
    <submittedName>
        <fullName evidence="1">Uncharacterized protein</fullName>
    </submittedName>
</protein>
<evidence type="ECO:0000313" key="1">
    <source>
        <dbReference type="EMBL" id="MBC2602973.1"/>
    </source>
</evidence>
<dbReference type="RefSeq" id="WP_185693622.1">
    <property type="nucleotide sequence ID" value="NZ_JACHVA010000111.1"/>
</dbReference>
<dbReference type="AlphaFoldDB" id="A0A7X1E5F5"/>
<dbReference type="SUPFAM" id="SSF75005">
    <property type="entry name" value="Arabinanase/levansucrase/invertase"/>
    <property type="match status" value="1"/>
</dbReference>
<dbReference type="Proteomes" id="UP000525652">
    <property type="component" value="Unassembled WGS sequence"/>
</dbReference>
<evidence type="ECO:0000313" key="2">
    <source>
        <dbReference type="Proteomes" id="UP000525652"/>
    </source>
</evidence>
<gene>
    <name evidence="1" type="ORF">H5P30_14410</name>
</gene>
<reference evidence="1 2" key="1">
    <citation type="submission" date="2020-07" db="EMBL/GenBank/DDBJ databases">
        <authorList>
            <person name="Feng X."/>
        </authorList>
    </citation>
    <scope>NUCLEOTIDE SEQUENCE [LARGE SCALE GENOMIC DNA]</scope>
    <source>
        <strain evidence="1 2">JCM14086</strain>
    </source>
</reference>
<name>A0A7X1E5F5_9BACT</name>
<comment type="caution">
    <text evidence="1">The sequence shown here is derived from an EMBL/GenBank/DDBJ whole genome shotgun (WGS) entry which is preliminary data.</text>
</comment>
<proteinExistence type="predicted"/>
<dbReference type="InterPro" id="IPR023296">
    <property type="entry name" value="Glyco_hydro_beta-prop_sf"/>
</dbReference>
<organism evidence="1 2">
    <name type="scientific">Puniceicoccus vermicola</name>
    <dbReference type="NCBI Taxonomy" id="388746"/>
    <lineage>
        <taxon>Bacteria</taxon>
        <taxon>Pseudomonadati</taxon>
        <taxon>Verrucomicrobiota</taxon>
        <taxon>Opitutia</taxon>
        <taxon>Puniceicoccales</taxon>
        <taxon>Puniceicoccaceae</taxon>
        <taxon>Puniceicoccus</taxon>
    </lineage>
</organism>
<dbReference type="Gene3D" id="2.115.10.20">
    <property type="entry name" value="Glycosyl hydrolase domain, family 43"/>
    <property type="match status" value="1"/>
</dbReference>
<keyword evidence="2" id="KW-1185">Reference proteome</keyword>
<accession>A0A7X1E5F5</accession>
<dbReference type="EMBL" id="JACHVA010000111">
    <property type="protein sequence ID" value="MBC2602973.1"/>
    <property type="molecule type" value="Genomic_DNA"/>
</dbReference>